<evidence type="ECO:0000256" key="4">
    <source>
        <dbReference type="ARBA" id="ARBA00013346"/>
    </source>
</evidence>
<dbReference type="SUPFAM" id="SSF53335">
    <property type="entry name" value="S-adenosyl-L-methionine-dependent methyltransferases"/>
    <property type="match status" value="1"/>
</dbReference>
<dbReference type="InterPro" id="IPR029063">
    <property type="entry name" value="SAM-dependent_MTases_sf"/>
</dbReference>
<keyword evidence="6" id="KW-0489">Methyltransferase</keyword>
<dbReference type="Proteomes" id="UP000755585">
    <property type="component" value="Unassembled WGS sequence"/>
</dbReference>
<evidence type="ECO:0000256" key="6">
    <source>
        <dbReference type="ARBA" id="ARBA00022603"/>
    </source>
</evidence>
<evidence type="ECO:0000313" key="13">
    <source>
        <dbReference type="Proteomes" id="UP000755585"/>
    </source>
</evidence>
<evidence type="ECO:0000256" key="10">
    <source>
        <dbReference type="ARBA" id="ARBA00031323"/>
    </source>
</evidence>
<keyword evidence="5" id="KW-0963">Cytoplasm</keyword>
<evidence type="ECO:0000256" key="3">
    <source>
        <dbReference type="ARBA" id="ARBA00011890"/>
    </source>
</evidence>
<evidence type="ECO:0000256" key="2">
    <source>
        <dbReference type="ARBA" id="ARBA00005369"/>
    </source>
</evidence>
<evidence type="ECO:0000256" key="1">
    <source>
        <dbReference type="ARBA" id="ARBA00004496"/>
    </source>
</evidence>
<dbReference type="EMBL" id="JAGINT010000002">
    <property type="protein sequence ID" value="MBP2353314.1"/>
    <property type="molecule type" value="Genomic_DNA"/>
</dbReference>
<evidence type="ECO:0000256" key="11">
    <source>
        <dbReference type="ARBA" id="ARBA00031350"/>
    </source>
</evidence>
<dbReference type="PANTHER" id="PTHR11579:SF0">
    <property type="entry name" value="PROTEIN-L-ISOASPARTATE(D-ASPARTATE) O-METHYLTRANSFERASE"/>
    <property type="match status" value="1"/>
</dbReference>
<keyword evidence="13" id="KW-1185">Reference proteome</keyword>
<dbReference type="InterPro" id="IPR000682">
    <property type="entry name" value="PCMT"/>
</dbReference>
<gene>
    <name evidence="12" type="ORF">JOF29_004424</name>
</gene>
<protein>
    <recommendedName>
        <fullName evidence="4">Protein-L-isoaspartate O-methyltransferase</fullName>
        <ecNumber evidence="3">2.1.1.77</ecNumber>
    </recommendedName>
    <alternativeName>
        <fullName evidence="11">L-isoaspartyl protein carboxyl methyltransferase</fullName>
    </alternativeName>
    <alternativeName>
        <fullName evidence="9">Protein L-isoaspartyl methyltransferase</fullName>
    </alternativeName>
    <alternativeName>
        <fullName evidence="10">Protein-beta-aspartate methyltransferase</fullName>
    </alternativeName>
</protein>
<dbReference type="CDD" id="cd02440">
    <property type="entry name" value="AdoMet_MTases"/>
    <property type="match status" value="1"/>
</dbReference>
<evidence type="ECO:0000256" key="9">
    <source>
        <dbReference type="ARBA" id="ARBA00030757"/>
    </source>
</evidence>
<accession>A0ABS4UNW0</accession>
<keyword evidence="8" id="KW-0949">S-adenosyl-L-methionine</keyword>
<dbReference type="Pfam" id="PF01135">
    <property type="entry name" value="PCMT"/>
    <property type="match status" value="1"/>
</dbReference>
<dbReference type="Gene3D" id="3.40.50.150">
    <property type="entry name" value="Vaccinia Virus protein VP39"/>
    <property type="match status" value="1"/>
</dbReference>
<dbReference type="PANTHER" id="PTHR11579">
    <property type="entry name" value="PROTEIN-L-ISOASPARTATE O-METHYLTRANSFERASE"/>
    <property type="match status" value="1"/>
</dbReference>
<name>A0ABS4UNW0_9ACTN</name>
<keyword evidence="7" id="KW-0808">Transferase</keyword>
<organism evidence="12 13">
    <name type="scientific">Kribbella aluminosa</name>
    <dbReference type="NCBI Taxonomy" id="416017"/>
    <lineage>
        <taxon>Bacteria</taxon>
        <taxon>Bacillati</taxon>
        <taxon>Actinomycetota</taxon>
        <taxon>Actinomycetes</taxon>
        <taxon>Propionibacteriales</taxon>
        <taxon>Kribbellaceae</taxon>
        <taxon>Kribbella</taxon>
    </lineage>
</organism>
<dbReference type="RefSeq" id="WP_209696295.1">
    <property type="nucleotide sequence ID" value="NZ_JAGINT010000002.1"/>
</dbReference>
<sequence length="317" mass="34409">MYADLTLVTRVGPTHADHAAPTDLAVGAPTSSSTMPGLVTRMLQLMWLEPGHQVLDIGTGSGYSAALLAYLQGDDLVTSVDIDPYLVQAAQGRVAAFGRTPRFETCDVTGGLPEGEWDRAVSMVSVRPVPGSWITALGPGAQFVTTIANTPLLVQFAIDFDSIAYGTVDRGPATFMRTRSTTDYAPRFDATYLSARDTEGDEVRKANGPIPDLWTEWELRCLFELDTPDIELRTGADDDGNSNGVVWLLGADGAWARAEVATGLVHQDGPRRLWDELERVRANWEENGTFSMRDLVFEATIESTIAVAPTDSWTITL</sequence>
<evidence type="ECO:0000256" key="5">
    <source>
        <dbReference type="ARBA" id="ARBA00022490"/>
    </source>
</evidence>
<dbReference type="EC" id="2.1.1.77" evidence="3"/>
<evidence type="ECO:0000256" key="8">
    <source>
        <dbReference type="ARBA" id="ARBA00022691"/>
    </source>
</evidence>
<comment type="caution">
    <text evidence="12">The sequence shown here is derived from an EMBL/GenBank/DDBJ whole genome shotgun (WGS) entry which is preliminary data.</text>
</comment>
<evidence type="ECO:0000256" key="7">
    <source>
        <dbReference type="ARBA" id="ARBA00022679"/>
    </source>
</evidence>
<proteinExistence type="inferred from homology"/>
<evidence type="ECO:0000313" key="12">
    <source>
        <dbReference type="EMBL" id="MBP2353314.1"/>
    </source>
</evidence>
<reference evidence="12 13" key="1">
    <citation type="submission" date="2021-03" db="EMBL/GenBank/DDBJ databases">
        <title>Sequencing the genomes of 1000 actinobacteria strains.</title>
        <authorList>
            <person name="Klenk H.-P."/>
        </authorList>
    </citation>
    <scope>NUCLEOTIDE SEQUENCE [LARGE SCALE GENOMIC DNA]</scope>
    <source>
        <strain evidence="12 13">DSM 18824</strain>
    </source>
</reference>
<comment type="subcellular location">
    <subcellularLocation>
        <location evidence="1">Cytoplasm</location>
    </subcellularLocation>
</comment>
<comment type="similarity">
    <text evidence="2">Belongs to the methyltransferase superfamily. L-isoaspartyl/D-aspartyl protein methyltransferase family.</text>
</comment>